<feature type="transmembrane region" description="Helical" evidence="1">
    <location>
        <begin position="404"/>
        <end position="425"/>
    </location>
</feature>
<dbReference type="Gramene" id="TraesSTA7D03G04471660.1">
    <property type="protein sequence ID" value="TraesSTA7D03G04471660.1.CDS1"/>
    <property type="gene ID" value="TraesSTA7D03G04471660"/>
</dbReference>
<evidence type="ECO:0000256" key="1">
    <source>
        <dbReference type="SAM" id="Phobius"/>
    </source>
</evidence>
<dbReference type="OrthoDB" id="666337at2759"/>
<keyword evidence="1" id="KW-0812">Transmembrane</keyword>
<dbReference type="Gramene" id="TraesWEE_scaffold_018525_01G000100.1">
    <property type="protein sequence ID" value="TraesWEE_scaffold_018525_01G000100.1"/>
    <property type="gene ID" value="TraesWEE_scaffold_018525_01G000100"/>
</dbReference>
<name>A0A3B6TRJ6_WHEAT</name>
<dbReference type="Gramene" id="TraesCAD_scaffold_004844_01G000800.1">
    <property type="protein sequence ID" value="TraesCAD_scaffold_004844_01G000800.1"/>
    <property type="gene ID" value="TraesCAD_scaffold_004844_01G000800"/>
</dbReference>
<feature type="transmembrane region" description="Helical" evidence="1">
    <location>
        <begin position="468"/>
        <end position="487"/>
    </location>
</feature>
<accession>A0A3B6TRJ6</accession>
<dbReference type="Pfam" id="PF13968">
    <property type="entry name" value="DUF4220"/>
    <property type="match status" value="1"/>
</dbReference>
<proteinExistence type="predicted"/>
<dbReference type="OMA" id="KCKYAVM"/>
<feature type="domain" description="DUF4220" evidence="2">
    <location>
        <begin position="146"/>
        <end position="549"/>
    </location>
</feature>
<dbReference type="InterPro" id="IPR025315">
    <property type="entry name" value="DUF4220"/>
</dbReference>
<reference evidence="3" key="2">
    <citation type="submission" date="2018-10" db="UniProtKB">
        <authorList>
            <consortium name="EnsemblPlants"/>
        </authorList>
    </citation>
    <scope>IDENTIFICATION</scope>
</reference>
<dbReference type="AlphaFoldDB" id="A0A3B6TRJ6"/>
<evidence type="ECO:0000313" key="3">
    <source>
        <dbReference type="EnsemblPlants" id="TraesCS7D02G501400.1.cds1"/>
    </source>
</evidence>
<evidence type="ECO:0000313" key="4">
    <source>
        <dbReference type="Proteomes" id="UP000019116"/>
    </source>
</evidence>
<evidence type="ECO:0000259" key="2">
    <source>
        <dbReference type="Pfam" id="PF13968"/>
    </source>
</evidence>
<dbReference type="Gramene" id="TraesLDM7D03G04484870.1">
    <property type="protein sequence ID" value="TraesLDM7D03G04484870.1.CDS1"/>
    <property type="gene ID" value="TraesLDM7D03G04484870"/>
</dbReference>
<reference evidence="3" key="1">
    <citation type="submission" date="2018-08" db="EMBL/GenBank/DDBJ databases">
        <authorList>
            <person name="Rossello M."/>
        </authorList>
    </citation>
    <scope>NUCLEOTIDE SEQUENCE [LARGE SCALE GENOMIC DNA]</scope>
    <source>
        <strain evidence="3">cv. Chinese Spring</strain>
    </source>
</reference>
<feature type="transmembrane region" description="Helical" evidence="1">
    <location>
        <begin position="445"/>
        <end position="463"/>
    </location>
</feature>
<gene>
    <name evidence="3" type="primary">LOC123171576</name>
</gene>
<dbReference type="Gramene" id="TraesCLE_scaffold_011775_01G000600.1">
    <property type="protein sequence ID" value="TraesCLE_scaffold_011775_01G000600.1"/>
    <property type="gene ID" value="TraesCLE_scaffold_011775_01G000600"/>
</dbReference>
<dbReference type="Gramene" id="TraesRN7D0101217700.1">
    <property type="protein sequence ID" value="TraesRN7D0101217700.1"/>
    <property type="gene ID" value="TraesRN7D0101217700"/>
</dbReference>
<dbReference type="Pfam" id="PF04578">
    <property type="entry name" value="DUF594"/>
    <property type="match status" value="1"/>
</dbReference>
<organism evidence="3">
    <name type="scientific">Triticum aestivum</name>
    <name type="common">Wheat</name>
    <dbReference type="NCBI Taxonomy" id="4565"/>
    <lineage>
        <taxon>Eukaryota</taxon>
        <taxon>Viridiplantae</taxon>
        <taxon>Streptophyta</taxon>
        <taxon>Embryophyta</taxon>
        <taxon>Tracheophyta</taxon>
        <taxon>Spermatophyta</taxon>
        <taxon>Magnoliopsida</taxon>
        <taxon>Liliopsida</taxon>
        <taxon>Poales</taxon>
        <taxon>Poaceae</taxon>
        <taxon>BOP clade</taxon>
        <taxon>Pooideae</taxon>
        <taxon>Triticodae</taxon>
        <taxon>Triticeae</taxon>
        <taxon>Triticinae</taxon>
        <taxon>Triticum</taxon>
    </lineage>
</organism>
<dbReference type="InterPro" id="IPR007658">
    <property type="entry name" value="DUF594"/>
</dbReference>
<dbReference type="Gramene" id="TraesSYM7D03G04532210.1">
    <property type="protein sequence ID" value="TraesSYM7D03G04532210.1.CDS1"/>
    <property type="gene ID" value="TraesSYM7D03G04532210"/>
</dbReference>
<dbReference type="Gramene" id="TraesCS7D02G501400.1">
    <property type="protein sequence ID" value="TraesCS7D02G501400.1.cds1"/>
    <property type="gene ID" value="TraesCS7D02G501400"/>
</dbReference>
<dbReference type="RefSeq" id="XP_044444965.1">
    <property type="nucleotide sequence ID" value="XM_044589030.1"/>
</dbReference>
<sequence>MIFLASSSPCDAKLHPFVYNLTSSYTDQRNEVTMVFTSAVMFILATLFFTLNLFSRLSVLSAILNPSVRLFLSTSLSLFLPVMSYLFSEAKNEGSALAAISPNSSSYSQLGTELSLRARTILMWMLLVELLRKKVEAILVNAGVQWHSGTIDRASRIAWLGYLVFYNLSSTGKKAIYGTLWVLAAAKLLQRVSINELLKRSFAYGKNAELLSSYMAQMLQEKDQQAGNGNAQDEGAELLKKCKYAVMGEEELEMKPGPEGYRLELKKPSTVDTDTNTDSTILTVGDIWRLAEKDKDGVLQEDPSLKRLCLSFALYKLLRRRFEDLPITQEETSNCHSLIFRGLREELLQGTEVVLSTQRFDEERKEELKGMVVAVAVFEVFDEEIQFLCEYYHSVVPVVLSNPFFFLANYILFPIVVWAFCLLTFILCGNGDVRYAYHSIITDNYLISIGMMKIVGCLLGRIIQSPEALFTTVDLAITMLLLLTFLYEEVWEFLVFILSNWLMVSLVCEYTTKSRWRDSRILSGLIRRILWVRSKISHRNLCFNQFSMIGFGGLSPMMLPKKAVPMEVKKSIMKYLVAQINDGHAHAAPLSNGWSTLQSEKHRQSQYRSQLSLACESKSVAEVILIWHIATSLLGRKCPLQNKTSMGAHRQVAVTLSGYCTYLVASYPELLPDNKDGTTHVYKEMQEQLKNALGGCWRYHLSLPGTRYDKLVEISKEQEETTMVQRGAKLGDLLLEMAQKQEDVWELLADLWTELMVYVAPSGGELHVKAHKEALAQGGEFITVLWALCTHTGITRPAIAPWEAQRHHALEP</sequence>
<keyword evidence="1" id="KW-0472">Membrane</keyword>
<dbReference type="Proteomes" id="UP000019116">
    <property type="component" value="Chromosome 7D"/>
</dbReference>
<keyword evidence="4" id="KW-1185">Reference proteome</keyword>
<keyword evidence="1" id="KW-1133">Transmembrane helix</keyword>
<dbReference type="Gramene" id="TraesLAC7D03G04425100.1">
    <property type="protein sequence ID" value="TraesLAC7D03G04425100.1.CDS1"/>
    <property type="gene ID" value="TraesLAC7D03G04425100"/>
</dbReference>
<dbReference type="Gramene" id="TraesCS7D03G1184000.1">
    <property type="protein sequence ID" value="TraesCS7D03G1184000.1.CDS1"/>
    <property type="gene ID" value="TraesCS7D03G1184000"/>
</dbReference>
<dbReference type="EnsemblPlants" id="TraesCS7D02G501400.1">
    <property type="protein sequence ID" value="TraesCS7D02G501400.1.cds1"/>
    <property type="gene ID" value="TraesCS7D02G501400"/>
</dbReference>
<dbReference type="PaxDb" id="4565-Traes_7DL_03515F0FB1.1"/>
<dbReference type="Gramene" id="TraesJAG7D03G04461030.1">
    <property type="protein sequence ID" value="TraesJAG7D03G04461030.1.CDS1"/>
    <property type="gene ID" value="TraesJAG7D03G04461030"/>
</dbReference>
<protein>
    <recommendedName>
        <fullName evidence="2">DUF4220 domain-containing protein</fullName>
    </recommendedName>
</protein>
<dbReference type="GeneID" id="123171576"/>
<dbReference type="KEGG" id="taes:123171576"/>
<dbReference type="Gramene" id="TraesNOR7D03G04527120.1">
    <property type="protein sequence ID" value="TraesNOR7D03G04527120.1.CDS1"/>
    <property type="gene ID" value="TraesNOR7D03G04527120"/>
</dbReference>
<dbReference type="STRING" id="4565.A0A3B6TRJ6"/>
<feature type="transmembrane region" description="Helical" evidence="1">
    <location>
        <begin position="32"/>
        <end position="55"/>
    </location>
</feature>
<dbReference type="Gramene" id="TraesROB_scaffold_013017_01G000600.1">
    <property type="protein sequence ID" value="TraesROB_scaffold_013017_01G000600.1"/>
    <property type="gene ID" value="TraesROB_scaffold_013017_01G000600"/>
</dbReference>
<dbReference type="PANTHER" id="PTHR31325">
    <property type="entry name" value="OS01G0798800 PROTEIN-RELATED"/>
    <property type="match status" value="1"/>
</dbReference>